<evidence type="ECO:0000313" key="4">
    <source>
        <dbReference type="Proteomes" id="UP000247702"/>
    </source>
</evidence>
<dbReference type="AlphaFoldDB" id="A0A2Z6RJW1"/>
<accession>A0A2Z6RJW1</accession>
<dbReference type="STRING" id="94130.A0A2Z6RJW1"/>
<feature type="compositionally biased region" description="Polar residues" evidence="1">
    <location>
        <begin position="1"/>
        <end position="12"/>
    </location>
</feature>
<feature type="compositionally biased region" description="Polar residues" evidence="1">
    <location>
        <begin position="41"/>
        <end position="53"/>
    </location>
</feature>
<feature type="compositionally biased region" description="Basic and acidic residues" evidence="1">
    <location>
        <begin position="54"/>
        <end position="70"/>
    </location>
</feature>
<organism evidence="2 4">
    <name type="scientific">Rhizophagus clarus</name>
    <dbReference type="NCBI Taxonomy" id="94130"/>
    <lineage>
        <taxon>Eukaryota</taxon>
        <taxon>Fungi</taxon>
        <taxon>Fungi incertae sedis</taxon>
        <taxon>Mucoromycota</taxon>
        <taxon>Glomeromycotina</taxon>
        <taxon>Glomeromycetes</taxon>
        <taxon>Glomerales</taxon>
        <taxon>Glomeraceae</taxon>
        <taxon>Rhizophagus</taxon>
    </lineage>
</organism>
<reference evidence="3" key="2">
    <citation type="submission" date="2019-10" db="EMBL/GenBank/DDBJ databases">
        <title>Conservation and host-specific expression of non-tandemly repeated heterogenous ribosome RNA gene in arbuscular mycorrhizal fungi.</title>
        <authorList>
            <person name="Maeda T."/>
            <person name="Kobayashi Y."/>
            <person name="Nakagawa T."/>
            <person name="Ezawa T."/>
            <person name="Yamaguchi K."/>
            <person name="Bino T."/>
            <person name="Nishimoto Y."/>
            <person name="Shigenobu S."/>
            <person name="Kawaguchi M."/>
        </authorList>
    </citation>
    <scope>NUCLEOTIDE SEQUENCE</scope>
    <source>
        <strain evidence="3">HR1</strain>
    </source>
</reference>
<comment type="caution">
    <text evidence="2">The sequence shown here is derived from an EMBL/GenBank/DDBJ whole genome shotgun (WGS) entry which is preliminary data.</text>
</comment>
<sequence length="204" mass="22882">MAADCNNKTINKPSGKKFVSGADNWKNLKKSYADTAKSKGANKSSRPSRSVQQKRPDYEMQHSEEMDKDKPYFDQDSAILKFKKTILDSLHKLETKIMNISFTLESTDKQIAAISSSSTSPDQAKKCIKSDIDSDQEAELIQDTHDLRQSDAQIQILLTQQHKMKSSFQFISLTMTKMFEILTGTSALSSLGEEDEVANVFELA</sequence>
<proteinExistence type="predicted"/>
<keyword evidence="4" id="KW-1185">Reference proteome</keyword>
<feature type="region of interest" description="Disordered" evidence="1">
    <location>
        <begin position="1"/>
        <end position="70"/>
    </location>
</feature>
<evidence type="ECO:0000313" key="3">
    <source>
        <dbReference type="EMBL" id="GES75990.1"/>
    </source>
</evidence>
<dbReference type="Proteomes" id="UP000615446">
    <property type="component" value="Unassembled WGS sequence"/>
</dbReference>
<dbReference type="Proteomes" id="UP000247702">
    <property type="component" value="Unassembled WGS sequence"/>
</dbReference>
<evidence type="ECO:0000256" key="1">
    <source>
        <dbReference type="SAM" id="MobiDB-lite"/>
    </source>
</evidence>
<evidence type="ECO:0000313" key="2">
    <source>
        <dbReference type="EMBL" id="GBC02524.1"/>
    </source>
</evidence>
<gene>
    <name evidence="3" type="ORF">RCL2_000339200</name>
    <name evidence="2" type="ORF">RclHR1_04670002</name>
</gene>
<protein>
    <submittedName>
        <fullName evidence="2">Uncharacterized protein</fullName>
    </submittedName>
</protein>
<reference evidence="2 4" key="1">
    <citation type="submission" date="2017-11" db="EMBL/GenBank/DDBJ databases">
        <title>The genome of Rhizophagus clarus HR1 reveals common genetic basis of auxotrophy among arbuscular mycorrhizal fungi.</title>
        <authorList>
            <person name="Kobayashi Y."/>
        </authorList>
    </citation>
    <scope>NUCLEOTIDE SEQUENCE [LARGE SCALE GENOMIC DNA]</scope>
    <source>
        <strain evidence="2 4">HR1</strain>
    </source>
</reference>
<dbReference type="EMBL" id="BLAL01000018">
    <property type="protein sequence ID" value="GES75990.1"/>
    <property type="molecule type" value="Genomic_DNA"/>
</dbReference>
<name>A0A2Z6RJW1_9GLOM</name>
<dbReference type="EMBL" id="BEXD01003834">
    <property type="protein sequence ID" value="GBC02524.1"/>
    <property type="molecule type" value="Genomic_DNA"/>
</dbReference>